<sequence length="751" mass="83263">MGGEERWCVVTGGRGFAARHLVEMLIRYDMFFVRIADLGPSIKLDPTEENGTLGEALRSGRAQYVSADLCDKSQVLKACQGVEVVFHMAAPDSSINKYELHYSVNVKGTKNVIDACIELKVKRLIYTSSPTVVFDGIHGIINGDESLPYPTKHIDSYSTTKAEGEALVIKSNGINGLLTCCIRPSSIFGPGDKLLVPSLVSAARGGKSKFIIGDGNNMYDFTYVENVAHAHICAERALASEGTVSEKAAGEAYFITNMEPIKFWEFVSLVLEGLGYERPRIKIPIFVIMPIAHLVEQTYKLLAPYGMKVPQIIPSRIRLASCSRTFDCSKANDRLGYTPIVPFQEGLRRTIESYSHLRAECQPKRDGPSKSSICLGRGLVADVLLWRDKKQTLTTIFILVAIYFNFIAPGYTIVTAVSKLLLVASVFLFIQGILPKKMLGYTIQKVPGSSFDFSEEMSRQVALSVACVWNSAVNSLRSLCKGNDWTLFLKTYKLLAPYGMKVPQIIPSRIRLASCSRTFDCSKANDRLGYTPIVPFQEGLRRTIESYSHLRAECQPKRGGPSKSSICLGRGLVADVLLWRDKKQTLTTIFILVAIYFNFIAPGYTIITAVSKLLLVASVFLFIQGILPKKMLGYTIQKVPGSSFDFSEEMSRQVALSVACVWNSAVNSLRSLCKGNDWTLFLKVVLSLLILSFLGAISLQHLFIIGLPIAFIVFFVYEKKEEEIDHLVSKILSLGCKLKSDVKKIDVKKIQ</sequence>
<proteinExistence type="predicted"/>
<keyword evidence="2" id="KW-1185">Reference proteome</keyword>
<protein>
    <submittedName>
        <fullName evidence="1">Uncharacterized protein</fullName>
    </submittedName>
</protein>
<reference evidence="1 2" key="1">
    <citation type="journal article" date="2021" name="Hortic Res">
        <title>High-quality reference genome and annotation aids understanding of berry development for evergreen blueberry (Vaccinium darrowii).</title>
        <authorList>
            <person name="Yu J."/>
            <person name="Hulse-Kemp A.M."/>
            <person name="Babiker E."/>
            <person name="Staton M."/>
        </authorList>
    </citation>
    <scope>NUCLEOTIDE SEQUENCE [LARGE SCALE GENOMIC DNA]</scope>
    <source>
        <strain evidence="2">cv. NJ 8807/NJ 8810</strain>
        <tissue evidence="1">Young leaf</tissue>
    </source>
</reference>
<evidence type="ECO:0000313" key="2">
    <source>
        <dbReference type="Proteomes" id="UP000828048"/>
    </source>
</evidence>
<name>A0ACB7YPF9_9ERIC</name>
<comment type="caution">
    <text evidence="1">The sequence shown here is derived from an EMBL/GenBank/DDBJ whole genome shotgun (WGS) entry which is preliminary data.</text>
</comment>
<dbReference type="Proteomes" id="UP000828048">
    <property type="component" value="Chromosome 11"/>
</dbReference>
<accession>A0ACB7YPF9</accession>
<organism evidence="1 2">
    <name type="scientific">Vaccinium darrowii</name>
    <dbReference type="NCBI Taxonomy" id="229202"/>
    <lineage>
        <taxon>Eukaryota</taxon>
        <taxon>Viridiplantae</taxon>
        <taxon>Streptophyta</taxon>
        <taxon>Embryophyta</taxon>
        <taxon>Tracheophyta</taxon>
        <taxon>Spermatophyta</taxon>
        <taxon>Magnoliopsida</taxon>
        <taxon>eudicotyledons</taxon>
        <taxon>Gunneridae</taxon>
        <taxon>Pentapetalae</taxon>
        <taxon>asterids</taxon>
        <taxon>Ericales</taxon>
        <taxon>Ericaceae</taxon>
        <taxon>Vaccinioideae</taxon>
        <taxon>Vaccinieae</taxon>
        <taxon>Vaccinium</taxon>
    </lineage>
</organism>
<evidence type="ECO:0000313" key="1">
    <source>
        <dbReference type="EMBL" id="KAH7855012.1"/>
    </source>
</evidence>
<gene>
    <name evidence="1" type="ORF">Vadar_020237</name>
</gene>
<dbReference type="EMBL" id="CM037161">
    <property type="protein sequence ID" value="KAH7855012.1"/>
    <property type="molecule type" value="Genomic_DNA"/>
</dbReference>